<dbReference type="InterPro" id="IPR000198">
    <property type="entry name" value="RhoGAP_dom"/>
</dbReference>
<dbReference type="AlphaFoldDB" id="A0AAV8W3B2"/>
<keyword evidence="4" id="KW-1185">Reference proteome</keyword>
<comment type="caution">
    <text evidence="3">The sequence shown here is derived from an EMBL/GenBank/DDBJ whole genome shotgun (WGS) entry which is preliminary data.</text>
</comment>
<dbReference type="Pfam" id="PF00620">
    <property type="entry name" value="RhoGAP"/>
    <property type="match status" value="1"/>
</dbReference>
<evidence type="ECO:0000313" key="3">
    <source>
        <dbReference type="EMBL" id="KAJ8920411.1"/>
    </source>
</evidence>
<dbReference type="GO" id="GO:0005737">
    <property type="term" value="C:cytoplasm"/>
    <property type="evidence" value="ECO:0007669"/>
    <property type="project" value="TreeGrafter"/>
</dbReference>
<protein>
    <recommendedName>
        <fullName evidence="2">Rho-GAP domain-containing protein</fullName>
    </recommendedName>
</protein>
<dbReference type="SMART" id="SM00324">
    <property type="entry name" value="RhoGAP"/>
    <property type="match status" value="1"/>
</dbReference>
<gene>
    <name evidence="3" type="ORF">NQ315_005277</name>
</gene>
<evidence type="ECO:0000313" key="4">
    <source>
        <dbReference type="Proteomes" id="UP001159042"/>
    </source>
</evidence>
<dbReference type="PROSITE" id="PS50238">
    <property type="entry name" value="RHOGAP"/>
    <property type="match status" value="1"/>
</dbReference>
<dbReference type="InterPro" id="IPR008936">
    <property type="entry name" value="Rho_GTPase_activation_prot"/>
</dbReference>
<sequence length="687" mass="77730">MWPTDMVSDEFIAEKFKHDYTEQFHILVRMHLSFLLDLNTDNNECLTEKGKLKKWNLVPFVKKTKPRNVTEGAPLTQESISQVYQLIEFLKKEENIKTEGIFRKTGSVERQQELKTLLSQGTTLQLEEGTYSVHDCASVLKSFLAELSDPLLTEAHFPAYCQIAESCGIVRQSAQENKLLEALQLILLLLPTENKVFLKDILDLLHLTASFESNNRMSPDNLAKLFTPHLLCPRKLPLENLLKDSQTLFGIVSFMIKRTPDLFKIPAKLIVDFKARYETKKILSPTKRLNESISDAANTVFTFVDQERTAKENESNPTETALAQLYAHIQSLPESSKKRKYIKQFNKENGHGTPLQVIRSGVASSKNKSFGDSIKRHIFQKKLARKKGLLMMRSSSDEILNSPTQHSPSIVTKARLFCHNCDSSTDVSTEDSPSKKAISNVPKEIIKDSKRCRSEPDLSMDEENNSCKVYITSTPACLSVRACTDVIFTPEGDRKSMSPITRSTQRMTRAMQETMMTPRSRKPVVVLSGTNINTLNKASHSNCVMDKMEELSENSTEENSLQQIQNMKKSKSDGDICETKSAKIPKLNKSETLTSSITNTFKEYLYSRQMETLSPVDSSFSSRTDDFNSTDFNNLSSSKLTDSLLYCLDGNDPDNFDAKGKNTEKELVLKPKQFDENGKPIIFETSF</sequence>
<dbReference type="PANTHER" id="PTHR14963">
    <property type="entry name" value="RHO GTPASE ACTIVATING PROTEIN 18,19-RELATED"/>
    <property type="match status" value="1"/>
</dbReference>
<reference evidence="3 4" key="1">
    <citation type="journal article" date="2023" name="Insect Mol. Biol.">
        <title>Genome sequencing provides insights into the evolution of gene families encoding plant cell wall-degrading enzymes in longhorned beetles.</title>
        <authorList>
            <person name="Shin N.R."/>
            <person name="Okamura Y."/>
            <person name="Kirsch R."/>
            <person name="Pauchet Y."/>
        </authorList>
    </citation>
    <scope>NUCLEOTIDE SEQUENCE [LARGE SCALE GENOMIC DNA]</scope>
    <source>
        <strain evidence="3">EAD_L_NR</strain>
    </source>
</reference>
<evidence type="ECO:0000256" key="1">
    <source>
        <dbReference type="ARBA" id="ARBA00022468"/>
    </source>
</evidence>
<organism evidence="3 4">
    <name type="scientific">Exocentrus adspersus</name>
    <dbReference type="NCBI Taxonomy" id="1586481"/>
    <lineage>
        <taxon>Eukaryota</taxon>
        <taxon>Metazoa</taxon>
        <taxon>Ecdysozoa</taxon>
        <taxon>Arthropoda</taxon>
        <taxon>Hexapoda</taxon>
        <taxon>Insecta</taxon>
        <taxon>Pterygota</taxon>
        <taxon>Neoptera</taxon>
        <taxon>Endopterygota</taxon>
        <taxon>Coleoptera</taxon>
        <taxon>Polyphaga</taxon>
        <taxon>Cucujiformia</taxon>
        <taxon>Chrysomeloidea</taxon>
        <taxon>Cerambycidae</taxon>
        <taxon>Lamiinae</taxon>
        <taxon>Acanthocinini</taxon>
        <taxon>Exocentrus</taxon>
    </lineage>
</organism>
<dbReference type="SUPFAM" id="SSF48350">
    <property type="entry name" value="GTPase activation domain, GAP"/>
    <property type="match status" value="1"/>
</dbReference>
<dbReference type="PANTHER" id="PTHR14963:SF7">
    <property type="entry name" value="RHO GTPASE-ACTIVATING PROTEIN 19"/>
    <property type="match status" value="1"/>
</dbReference>
<keyword evidence="1" id="KW-0343">GTPase activation</keyword>
<dbReference type="GO" id="GO:0051056">
    <property type="term" value="P:regulation of small GTPase mediated signal transduction"/>
    <property type="evidence" value="ECO:0007669"/>
    <property type="project" value="TreeGrafter"/>
</dbReference>
<dbReference type="EMBL" id="JANEYG010000014">
    <property type="protein sequence ID" value="KAJ8920411.1"/>
    <property type="molecule type" value="Genomic_DNA"/>
</dbReference>
<dbReference type="GO" id="GO:0007165">
    <property type="term" value="P:signal transduction"/>
    <property type="evidence" value="ECO:0007669"/>
    <property type="project" value="InterPro"/>
</dbReference>
<name>A0AAV8W3B2_9CUCU</name>
<evidence type="ECO:0000259" key="2">
    <source>
        <dbReference type="PROSITE" id="PS50238"/>
    </source>
</evidence>
<feature type="domain" description="Rho-GAP" evidence="2">
    <location>
        <begin position="73"/>
        <end position="263"/>
    </location>
</feature>
<dbReference type="Proteomes" id="UP001159042">
    <property type="component" value="Unassembled WGS sequence"/>
</dbReference>
<proteinExistence type="predicted"/>
<accession>A0AAV8W3B2</accession>
<dbReference type="GO" id="GO:0005096">
    <property type="term" value="F:GTPase activator activity"/>
    <property type="evidence" value="ECO:0007669"/>
    <property type="project" value="UniProtKB-KW"/>
</dbReference>
<dbReference type="Gene3D" id="1.10.555.10">
    <property type="entry name" value="Rho GTPase activation protein"/>
    <property type="match status" value="1"/>
</dbReference>